<dbReference type="AlphaFoldDB" id="A0A9P6LY67"/>
<reference evidence="2" key="1">
    <citation type="journal article" date="2020" name="Fungal Divers.">
        <title>Resolving the Mortierellaceae phylogeny through synthesis of multi-gene phylogenetics and phylogenomics.</title>
        <authorList>
            <person name="Vandepol N."/>
            <person name="Liber J."/>
            <person name="Desiro A."/>
            <person name="Na H."/>
            <person name="Kennedy M."/>
            <person name="Barry K."/>
            <person name="Grigoriev I.V."/>
            <person name="Miller A.N."/>
            <person name="O'Donnell K."/>
            <person name="Stajich J.E."/>
            <person name="Bonito G."/>
        </authorList>
    </citation>
    <scope>NUCLEOTIDE SEQUENCE</scope>
    <source>
        <strain evidence="2">MES-2147</strain>
    </source>
</reference>
<evidence type="ECO:0000256" key="1">
    <source>
        <dbReference type="SAM" id="MobiDB-lite"/>
    </source>
</evidence>
<feature type="compositionally biased region" description="Polar residues" evidence="1">
    <location>
        <begin position="11"/>
        <end position="26"/>
    </location>
</feature>
<protein>
    <submittedName>
        <fullName evidence="2">Uncharacterized protein</fullName>
    </submittedName>
</protein>
<dbReference type="OrthoDB" id="3936150at2759"/>
<name>A0A9P6LY67_9FUNG</name>
<dbReference type="EMBL" id="JAAAHW010007046">
    <property type="protein sequence ID" value="KAF9951826.1"/>
    <property type="molecule type" value="Genomic_DNA"/>
</dbReference>
<proteinExistence type="predicted"/>
<gene>
    <name evidence="2" type="ORF">BGZ65_005709</name>
</gene>
<comment type="caution">
    <text evidence="2">The sequence shown here is derived from an EMBL/GenBank/DDBJ whole genome shotgun (WGS) entry which is preliminary data.</text>
</comment>
<evidence type="ECO:0000313" key="3">
    <source>
        <dbReference type="Proteomes" id="UP000749646"/>
    </source>
</evidence>
<sequence>MPGIASDRSRQGQQHQSIPVQFSPLSASRPLSPEEQLAQMSLLDDLMSDIGMGKFQKQLLVLCGLGWFADNMWLQ</sequence>
<dbReference type="Proteomes" id="UP000749646">
    <property type="component" value="Unassembled WGS sequence"/>
</dbReference>
<evidence type="ECO:0000313" key="2">
    <source>
        <dbReference type="EMBL" id="KAF9951826.1"/>
    </source>
</evidence>
<keyword evidence="3" id="KW-1185">Reference proteome</keyword>
<feature type="non-terminal residue" evidence="2">
    <location>
        <position position="1"/>
    </location>
</feature>
<accession>A0A9P6LY67</accession>
<organism evidence="2 3">
    <name type="scientific">Modicella reniformis</name>
    <dbReference type="NCBI Taxonomy" id="1440133"/>
    <lineage>
        <taxon>Eukaryota</taxon>
        <taxon>Fungi</taxon>
        <taxon>Fungi incertae sedis</taxon>
        <taxon>Mucoromycota</taxon>
        <taxon>Mortierellomycotina</taxon>
        <taxon>Mortierellomycetes</taxon>
        <taxon>Mortierellales</taxon>
        <taxon>Mortierellaceae</taxon>
        <taxon>Modicella</taxon>
    </lineage>
</organism>
<feature type="region of interest" description="Disordered" evidence="1">
    <location>
        <begin position="1"/>
        <end position="32"/>
    </location>
</feature>